<dbReference type="Proteomes" id="UP000494165">
    <property type="component" value="Unassembled WGS sequence"/>
</dbReference>
<gene>
    <name evidence="17" type="ORF">CLODIP_2_CD09261</name>
</gene>
<proteinExistence type="inferred from homology"/>
<evidence type="ECO:0000256" key="16">
    <source>
        <dbReference type="SAM" id="Phobius"/>
    </source>
</evidence>
<evidence type="ECO:0000256" key="13">
    <source>
        <dbReference type="ARBA" id="ARBA00038987"/>
    </source>
</evidence>
<evidence type="ECO:0000256" key="9">
    <source>
        <dbReference type="ARBA" id="ARBA00036100"/>
    </source>
</evidence>
<comment type="subcellular location">
    <subcellularLocation>
        <location evidence="1">Membrane</location>
        <topology evidence="1">Multi-pass membrane protein</topology>
    </subcellularLocation>
</comment>
<dbReference type="PANTHER" id="PTHR10414:SF37">
    <property type="entry name" value="BB IN A BOXCAR, ISOFORM C"/>
    <property type="match status" value="1"/>
</dbReference>
<keyword evidence="4 16" id="KW-0812">Transmembrane</keyword>
<feature type="transmembrane region" description="Helical" evidence="16">
    <location>
        <begin position="213"/>
        <end position="237"/>
    </location>
</feature>
<keyword evidence="7" id="KW-0444">Lipid biosynthesis</keyword>
<dbReference type="GO" id="GO:0004142">
    <property type="term" value="F:diacylglycerol cholinephosphotransferase activity"/>
    <property type="evidence" value="ECO:0007669"/>
    <property type="project" value="UniProtKB-EC"/>
</dbReference>
<comment type="similarity">
    <text evidence="2 15">Belongs to the CDP-alcohol phosphatidyltransferase class-I family.</text>
</comment>
<comment type="catalytic activity">
    <reaction evidence="14">
        <text>CDP-choline + a 1,2-diacyl-sn-glycerol = a 1,2-diacyl-sn-glycero-3-phosphocholine + CMP + H(+)</text>
        <dbReference type="Rhea" id="RHEA:32939"/>
        <dbReference type="ChEBI" id="CHEBI:15378"/>
        <dbReference type="ChEBI" id="CHEBI:17815"/>
        <dbReference type="ChEBI" id="CHEBI:57643"/>
        <dbReference type="ChEBI" id="CHEBI:58779"/>
        <dbReference type="ChEBI" id="CHEBI:60377"/>
        <dbReference type="EC" id="2.7.8.2"/>
    </reaction>
    <physiologicalReaction direction="left-to-right" evidence="14">
        <dbReference type="Rhea" id="RHEA:32940"/>
    </physiologicalReaction>
</comment>
<protein>
    <recommendedName>
        <fullName evidence="13">diacylglycerol cholinephosphotransferase</fullName>
        <ecNumber evidence="13">2.7.8.2</ecNumber>
    </recommendedName>
</protein>
<dbReference type="PROSITE" id="PS00379">
    <property type="entry name" value="CDP_ALCOHOL_P_TRANSF"/>
    <property type="match status" value="1"/>
</dbReference>
<keyword evidence="3 15" id="KW-0808">Transferase</keyword>
<comment type="catalytic activity">
    <reaction evidence="11">
        <text>1-hexadecanoyl-2-(9Z-octadecenoyl)-sn-glycerol + CDP-choline = 1-hexadecanoyl-2-(9Z-octadecenoyl)-sn-glycero-3-phosphocholine + CMP + H(+)</text>
        <dbReference type="Rhea" id="RHEA:54244"/>
        <dbReference type="ChEBI" id="CHEBI:15378"/>
        <dbReference type="ChEBI" id="CHEBI:58779"/>
        <dbReference type="ChEBI" id="CHEBI:60377"/>
        <dbReference type="ChEBI" id="CHEBI:73001"/>
        <dbReference type="ChEBI" id="CHEBI:75466"/>
    </reaction>
    <physiologicalReaction direction="left-to-right" evidence="11">
        <dbReference type="Rhea" id="RHEA:54245"/>
    </physiologicalReaction>
</comment>
<evidence type="ECO:0000256" key="8">
    <source>
        <dbReference type="ARBA" id="ARBA00023264"/>
    </source>
</evidence>
<dbReference type="InterPro" id="IPR000462">
    <property type="entry name" value="CDP-OH_P_trans"/>
</dbReference>
<accession>A0A8S1BXN3</accession>
<evidence type="ECO:0000256" key="12">
    <source>
        <dbReference type="ARBA" id="ARBA00037890"/>
    </source>
</evidence>
<comment type="catalytic activity">
    <reaction evidence="10">
        <text>1,2-dioctanoyl-sn-glycerol + CDP-choline = 1,2-dioctanoyl-sn-glycero-3-phosphocholine + CMP + H(+)</text>
        <dbReference type="Rhea" id="RHEA:54232"/>
        <dbReference type="ChEBI" id="CHEBI:15378"/>
        <dbReference type="ChEBI" id="CHEBI:58779"/>
        <dbReference type="ChEBI" id="CHEBI:60377"/>
        <dbReference type="ChEBI" id="CHEBI:76979"/>
        <dbReference type="ChEBI" id="CHEBI:78228"/>
    </reaction>
    <physiologicalReaction direction="left-to-right" evidence="10">
        <dbReference type="Rhea" id="RHEA:54233"/>
    </physiologicalReaction>
</comment>
<dbReference type="PANTHER" id="PTHR10414">
    <property type="entry name" value="ETHANOLAMINEPHOSPHOTRANSFERASE"/>
    <property type="match status" value="1"/>
</dbReference>
<keyword evidence="5 16" id="KW-1133">Transmembrane helix</keyword>
<dbReference type="EMBL" id="CADEPI010000016">
    <property type="protein sequence ID" value="CAB3364466.1"/>
    <property type="molecule type" value="Genomic_DNA"/>
</dbReference>
<evidence type="ECO:0000256" key="4">
    <source>
        <dbReference type="ARBA" id="ARBA00022692"/>
    </source>
</evidence>
<feature type="transmembrane region" description="Helical" evidence="16">
    <location>
        <begin position="261"/>
        <end position="285"/>
    </location>
</feature>
<evidence type="ECO:0000256" key="11">
    <source>
        <dbReference type="ARBA" id="ARBA00036890"/>
    </source>
</evidence>
<evidence type="ECO:0000313" key="17">
    <source>
        <dbReference type="EMBL" id="CAB3364466.1"/>
    </source>
</evidence>
<dbReference type="GO" id="GO:0006646">
    <property type="term" value="P:phosphatidylethanolamine biosynthetic process"/>
    <property type="evidence" value="ECO:0007669"/>
    <property type="project" value="TreeGrafter"/>
</dbReference>
<keyword evidence="7" id="KW-0594">Phospholipid biosynthesis</keyword>
<dbReference type="Gene3D" id="1.20.120.1760">
    <property type="match status" value="1"/>
</dbReference>
<dbReference type="InterPro" id="IPR043130">
    <property type="entry name" value="CDP-OH_PTrfase_TM_dom"/>
</dbReference>
<feature type="transmembrane region" description="Helical" evidence="16">
    <location>
        <begin position="49"/>
        <end position="74"/>
    </location>
</feature>
<evidence type="ECO:0000256" key="1">
    <source>
        <dbReference type="ARBA" id="ARBA00004141"/>
    </source>
</evidence>
<keyword evidence="18" id="KW-1185">Reference proteome</keyword>
<dbReference type="AlphaFoldDB" id="A0A8S1BXN3"/>
<feature type="transmembrane region" description="Helical" evidence="16">
    <location>
        <begin position="329"/>
        <end position="350"/>
    </location>
</feature>
<comment type="caution">
    <text evidence="17">The sequence shown here is derived from an EMBL/GenBank/DDBJ whole genome shotgun (WGS) entry which is preliminary data.</text>
</comment>
<dbReference type="PIRSF" id="PIRSF015665">
    <property type="entry name" value="CHOPT"/>
    <property type="match status" value="1"/>
</dbReference>
<dbReference type="GO" id="GO:0004307">
    <property type="term" value="F:ethanolaminephosphotransferase activity"/>
    <property type="evidence" value="ECO:0007669"/>
    <property type="project" value="TreeGrafter"/>
</dbReference>
<evidence type="ECO:0000256" key="2">
    <source>
        <dbReference type="ARBA" id="ARBA00010441"/>
    </source>
</evidence>
<evidence type="ECO:0000256" key="6">
    <source>
        <dbReference type="ARBA" id="ARBA00023136"/>
    </source>
</evidence>
<keyword evidence="8" id="KW-1208">Phospholipid metabolism</keyword>
<evidence type="ECO:0000256" key="3">
    <source>
        <dbReference type="ARBA" id="ARBA00022679"/>
    </source>
</evidence>
<feature type="transmembrane region" description="Helical" evidence="16">
    <location>
        <begin position="147"/>
        <end position="166"/>
    </location>
</feature>
<keyword evidence="6 16" id="KW-0472">Membrane</keyword>
<dbReference type="GO" id="GO:0005789">
    <property type="term" value="C:endoplasmic reticulum membrane"/>
    <property type="evidence" value="ECO:0007669"/>
    <property type="project" value="TreeGrafter"/>
</dbReference>
<evidence type="ECO:0000256" key="5">
    <source>
        <dbReference type="ARBA" id="ARBA00022989"/>
    </source>
</evidence>
<dbReference type="Pfam" id="PF01066">
    <property type="entry name" value="CDP-OH_P_transf"/>
    <property type="match status" value="1"/>
</dbReference>
<sequence length="443" mass="48923">MFRLESQRILSPAQLKRLSEHKYSCASESLIDPILQPYWNKLTSFLPLWLAPNLITIAGLIVNILTTLVLVWYCPDAKSEAPRWGCFLCGLGLFIYQSLDAIDGKQARRTGTSSPLGELFDHGCDSISTVFVALSACIAVQLGEKPGWMFFQCFLAMTMFYFSHWQTYVSGTLKFTKVDVTEAQCTIMGIHMISAIFGSSIWATKIPVINLEFYVLMVLFSQSCCGAALIQGLYIILTGGCGRNGSTVALPYLESELRVTAHYLAVAIALGIAYSCLSIIMTGGAGKNGSTVAGTSVLSPVIPFGLVVVPAIVISAMSTQHVYEAHPTLYILAFGMVAAKVTNRLVVAHMTKSEMEYLDTVLLGPLMLFLNQYFKSFLPEYYVLWGCMLWATFDLLRYCRQVCLEICDFLNIELFHIKPVLASKDGEKNGNLTAKPLEQQGIF</sequence>
<evidence type="ECO:0000256" key="14">
    <source>
        <dbReference type="ARBA" id="ARBA00048570"/>
    </source>
</evidence>
<organism evidence="17 18">
    <name type="scientific">Cloeon dipterum</name>
    <dbReference type="NCBI Taxonomy" id="197152"/>
    <lineage>
        <taxon>Eukaryota</taxon>
        <taxon>Metazoa</taxon>
        <taxon>Ecdysozoa</taxon>
        <taxon>Arthropoda</taxon>
        <taxon>Hexapoda</taxon>
        <taxon>Insecta</taxon>
        <taxon>Pterygota</taxon>
        <taxon>Palaeoptera</taxon>
        <taxon>Ephemeroptera</taxon>
        <taxon>Pisciforma</taxon>
        <taxon>Baetidae</taxon>
        <taxon>Cloeon</taxon>
    </lineage>
</organism>
<dbReference type="FunFam" id="1.20.120.1760:FF:000002">
    <property type="entry name" value="Choline/ethanolamine phosphotransferase 1"/>
    <property type="match status" value="1"/>
</dbReference>
<evidence type="ECO:0000256" key="15">
    <source>
        <dbReference type="RuleBase" id="RU003750"/>
    </source>
</evidence>
<dbReference type="GO" id="GO:0005794">
    <property type="term" value="C:Golgi apparatus"/>
    <property type="evidence" value="ECO:0007669"/>
    <property type="project" value="TreeGrafter"/>
</dbReference>
<evidence type="ECO:0000313" key="18">
    <source>
        <dbReference type="Proteomes" id="UP000494165"/>
    </source>
</evidence>
<dbReference type="InterPro" id="IPR048254">
    <property type="entry name" value="CDP_ALCOHOL_P_TRANSF_CS"/>
</dbReference>
<name>A0A8S1BXN3_9INSE</name>
<comment type="pathway">
    <text evidence="12">Phospholipid metabolism; phosphatidylcholine biosynthesis; phosphatidylcholine from phosphocholine: step 2/2.</text>
</comment>
<comment type="catalytic activity">
    <reaction evidence="9">
        <text>1-hexadecanoyl-2-(4Z,7Z,10Z,13Z,16Z,19Z-docosahexaenoyl)-sn-glycerol + CDP-choline = 1-hexadecanoyl-2-(4Z,7Z,10Z,13Z,16Z,19Z-docosahexaenoyl)-sn-glycero-3-phosphocholine + CMP + H(+)</text>
        <dbReference type="Rhea" id="RHEA:54332"/>
        <dbReference type="ChEBI" id="CHEBI:15378"/>
        <dbReference type="ChEBI" id="CHEBI:58779"/>
        <dbReference type="ChEBI" id="CHEBI:60377"/>
        <dbReference type="ChEBI" id="CHEBI:74963"/>
        <dbReference type="ChEBI" id="CHEBI:82949"/>
    </reaction>
    <physiologicalReaction direction="left-to-right" evidence="9">
        <dbReference type="Rhea" id="RHEA:54333"/>
    </physiologicalReaction>
</comment>
<reference evidence="17 18" key="1">
    <citation type="submission" date="2020-04" db="EMBL/GenBank/DDBJ databases">
        <authorList>
            <person name="Alioto T."/>
            <person name="Alioto T."/>
            <person name="Gomez Garrido J."/>
        </authorList>
    </citation>
    <scope>NUCLEOTIDE SEQUENCE [LARGE SCALE GENOMIC DNA]</scope>
</reference>
<feature type="transmembrane region" description="Helical" evidence="16">
    <location>
        <begin position="186"/>
        <end position="204"/>
    </location>
</feature>
<keyword evidence="7" id="KW-0443">Lipid metabolism</keyword>
<feature type="transmembrane region" description="Helical" evidence="16">
    <location>
        <begin position="81"/>
        <end position="99"/>
    </location>
</feature>
<dbReference type="InterPro" id="IPR014472">
    <property type="entry name" value="CHOPT"/>
</dbReference>
<evidence type="ECO:0000256" key="7">
    <source>
        <dbReference type="ARBA" id="ARBA00023209"/>
    </source>
</evidence>
<dbReference type="OrthoDB" id="196717at2759"/>
<feature type="transmembrane region" description="Helical" evidence="16">
    <location>
        <begin position="297"/>
        <end position="317"/>
    </location>
</feature>
<dbReference type="EC" id="2.7.8.2" evidence="13"/>
<evidence type="ECO:0000256" key="10">
    <source>
        <dbReference type="ARBA" id="ARBA00036651"/>
    </source>
</evidence>